<evidence type="ECO:0000313" key="9">
    <source>
        <dbReference type="EMBL" id="SEH49792.1"/>
    </source>
</evidence>
<comment type="similarity">
    <text evidence="6 8">Belongs to the fluoride channel Fluc/FEX (TC 1.A.43) family.</text>
</comment>
<dbReference type="PANTHER" id="PTHR28259:SF1">
    <property type="entry name" value="FLUORIDE EXPORT PROTEIN 1-RELATED"/>
    <property type="match status" value="1"/>
</dbReference>
<comment type="function">
    <text evidence="8">Fluoride-specific ion channel. Important for reducing fluoride concentration in the cell, thus reducing its toxicity.</text>
</comment>
<comment type="subcellular location">
    <subcellularLocation>
        <location evidence="1 8">Cell membrane</location>
        <topology evidence="1 8">Multi-pass membrane protein</topology>
    </subcellularLocation>
</comment>
<feature type="transmembrane region" description="Helical" evidence="8">
    <location>
        <begin position="96"/>
        <end position="118"/>
    </location>
</feature>
<keyword evidence="8" id="KW-0406">Ion transport</keyword>
<dbReference type="Proteomes" id="UP000199215">
    <property type="component" value="Unassembled WGS sequence"/>
</dbReference>
<evidence type="ECO:0000256" key="1">
    <source>
        <dbReference type="ARBA" id="ARBA00004651"/>
    </source>
</evidence>
<comment type="caution">
    <text evidence="8">Lacks conserved residue(s) required for the propagation of feature annotation.</text>
</comment>
<feature type="transmembrane region" description="Helical" evidence="8">
    <location>
        <begin position="37"/>
        <end position="58"/>
    </location>
</feature>
<keyword evidence="2 8" id="KW-1003">Cell membrane</keyword>
<comment type="catalytic activity">
    <reaction evidence="7">
        <text>fluoride(in) = fluoride(out)</text>
        <dbReference type="Rhea" id="RHEA:76159"/>
        <dbReference type="ChEBI" id="CHEBI:17051"/>
    </reaction>
    <physiologicalReaction direction="left-to-right" evidence="7">
        <dbReference type="Rhea" id="RHEA:76160"/>
    </physiologicalReaction>
</comment>
<evidence type="ECO:0000256" key="3">
    <source>
        <dbReference type="ARBA" id="ARBA00022692"/>
    </source>
</evidence>
<evidence type="ECO:0000256" key="5">
    <source>
        <dbReference type="ARBA" id="ARBA00023136"/>
    </source>
</evidence>
<feature type="binding site" evidence="8">
    <location>
        <position position="75"/>
    </location>
    <ligand>
        <name>Na(+)</name>
        <dbReference type="ChEBI" id="CHEBI:29101"/>
        <note>structural</note>
    </ligand>
</feature>
<dbReference type="NCBIfam" id="TIGR00494">
    <property type="entry name" value="crcB"/>
    <property type="match status" value="1"/>
</dbReference>
<accession>A0A1H6ITW2</accession>
<protein>
    <recommendedName>
        <fullName evidence="8">Fluoride-specific ion channel FluC</fullName>
    </recommendedName>
</protein>
<dbReference type="HAMAP" id="MF_00454">
    <property type="entry name" value="FluC"/>
    <property type="match status" value="1"/>
</dbReference>
<reference evidence="9 10" key="1">
    <citation type="submission" date="2016-10" db="EMBL/GenBank/DDBJ databases">
        <authorList>
            <person name="de Groot N.N."/>
        </authorList>
    </citation>
    <scope>NUCLEOTIDE SEQUENCE [LARGE SCALE GENOMIC DNA]</scope>
    <source>
        <strain evidence="9 10">IBRC-M10418</strain>
    </source>
</reference>
<evidence type="ECO:0000256" key="8">
    <source>
        <dbReference type="HAMAP-Rule" id="MF_00454"/>
    </source>
</evidence>
<keyword evidence="8" id="KW-0479">Metal-binding</keyword>
<evidence type="ECO:0000256" key="7">
    <source>
        <dbReference type="ARBA" id="ARBA00035585"/>
    </source>
</evidence>
<dbReference type="GO" id="GO:0140114">
    <property type="term" value="P:cellular detoxification of fluoride"/>
    <property type="evidence" value="ECO:0007669"/>
    <property type="project" value="UniProtKB-UniRule"/>
</dbReference>
<keyword evidence="8" id="KW-0813">Transport</keyword>
<keyword evidence="3 8" id="KW-0812">Transmembrane</keyword>
<evidence type="ECO:0000256" key="4">
    <source>
        <dbReference type="ARBA" id="ARBA00022989"/>
    </source>
</evidence>
<gene>
    <name evidence="8" type="primary">fluC</name>
    <name evidence="8" type="synonym">crcB</name>
    <name evidence="9" type="ORF">SAMN05192561_103125</name>
</gene>
<dbReference type="RefSeq" id="WP_092816687.1">
    <property type="nucleotide sequence ID" value="NZ_FNWU01000003.1"/>
</dbReference>
<keyword evidence="10" id="KW-1185">Reference proteome</keyword>
<dbReference type="GO" id="GO:0046872">
    <property type="term" value="F:metal ion binding"/>
    <property type="evidence" value="ECO:0007669"/>
    <property type="project" value="UniProtKB-KW"/>
</dbReference>
<organism evidence="9 10">
    <name type="scientific">Halopenitus malekzadehii</name>
    <dbReference type="NCBI Taxonomy" id="1267564"/>
    <lineage>
        <taxon>Archaea</taxon>
        <taxon>Methanobacteriati</taxon>
        <taxon>Methanobacteriota</taxon>
        <taxon>Stenosarchaea group</taxon>
        <taxon>Halobacteria</taxon>
        <taxon>Halobacteriales</taxon>
        <taxon>Haloferacaceae</taxon>
        <taxon>Halopenitus</taxon>
    </lineage>
</organism>
<dbReference type="PANTHER" id="PTHR28259">
    <property type="entry name" value="FLUORIDE EXPORT PROTEIN 1-RELATED"/>
    <property type="match status" value="1"/>
</dbReference>
<dbReference type="AlphaFoldDB" id="A0A1H6ITW2"/>
<proteinExistence type="inferred from homology"/>
<comment type="activity regulation">
    <text evidence="8">Na(+) is not transported, but it plays an essential structural role and its presence is essential for fluoride channel function.</text>
</comment>
<evidence type="ECO:0000313" key="10">
    <source>
        <dbReference type="Proteomes" id="UP000199215"/>
    </source>
</evidence>
<name>A0A1H6ITW2_9EURY</name>
<dbReference type="GO" id="GO:0062054">
    <property type="term" value="F:fluoride channel activity"/>
    <property type="evidence" value="ECO:0007669"/>
    <property type="project" value="UniProtKB-UniRule"/>
</dbReference>
<dbReference type="EMBL" id="FNWU01000003">
    <property type="protein sequence ID" value="SEH49792.1"/>
    <property type="molecule type" value="Genomic_DNA"/>
</dbReference>
<dbReference type="OrthoDB" id="304656at2157"/>
<sequence length="121" mass="12256">MVDPSLLVGLGAAVGALLRHGTGSVVAARLGDRDLPYGTFTVNVVGSFVLGLVAFAGASTSVQFLVGTGACGAYTTFSSFSVETVRLWEAGRRLRAGWYAAVNLVGALAALGLARIVVGVV</sequence>
<dbReference type="Pfam" id="PF02537">
    <property type="entry name" value="CRCB"/>
    <property type="match status" value="1"/>
</dbReference>
<keyword evidence="8" id="KW-0407">Ion channel</keyword>
<keyword evidence="5 8" id="KW-0472">Membrane</keyword>
<dbReference type="InterPro" id="IPR003691">
    <property type="entry name" value="FluC"/>
</dbReference>
<dbReference type="STRING" id="1267564.SAMN05192561_103125"/>
<keyword evidence="4 8" id="KW-1133">Transmembrane helix</keyword>
<evidence type="ECO:0000256" key="2">
    <source>
        <dbReference type="ARBA" id="ARBA00022475"/>
    </source>
</evidence>
<feature type="binding site" evidence="8">
    <location>
        <position position="72"/>
    </location>
    <ligand>
        <name>Na(+)</name>
        <dbReference type="ChEBI" id="CHEBI:29101"/>
        <note>structural</note>
    </ligand>
</feature>
<dbReference type="GO" id="GO:0005886">
    <property type="term" value="C:plasma membrane"/>
    <property type="evidence" value="ECO:0007669"/>
    <property type="project" value="UniProtKB-SubCell"/>
</dbReference>
<keyword evidence="8" id="KW-0915">Sodium</keyword>
<evidence type="ECO:0000256" key="6">
    <source>
        <dbReference type="ARBA" id="ARBA00035120"/>
    </source>
</evidence>